<name>A0ABW5UQ52_9BURK</name>
<proteinExistence type="inferred from homology"/>
<gene>
    <name evidence="6" type="ORF">ACFSW6_15835</name>
</gene>
<evidence type="ECO:0000313" key="7">
    <source>
        <dbReference type="Proteomes" id="UP001597463"/>
    </source>
</evidence>
<dbReference type="PANTHER" id="PTHR43191:SF2">
    <property type="entry name" value="RRNA METHYLTRANSFERASE 3, MITOCHONDRIAL"/>
    <property type="match status" value="1"/>
</dbReference>
<dbReference type="CDD" id="cd18095">
    <property type="entry name" value="SpoU-like_rRNA-MTase"/>
    <property type="match status" value="1"/>
</dbReference>
<dbReference type="Pfam" id="PF00588">
    <property type="entry name" value="SpoU_methylase"/>
    <property type="match status" value="1"/>
</dbReference>
<keyword evidence="7" id="KW-1185">Reference proteome</keyword>
<evidence type="ECO:0000256" key="3">
    <source>
        <dbReference type="ARBA" id="ARBA00022679"/>
    </source>
</evidence>
<dbReference type="EMBL" id="JBHUMV010000007">
    <property type="protein sequence ID" value="MFD2755553.1"/>
    <property type="molecule type" value="Genomic_DNA"/>
</dbReference>
<organism evidence="6 7">
    <name type="scientific">Comamonas terrae</name>
    <dbReference type="NCBI Taxonomy" id="673548"/>
    <lineage>
        <taxon>Bacteria</taxon>
        <taxon>Pseudomonadati</taxon>
        <taxon>Pseudomonadota</taxon>
        <taxon>Betaproteobacteria</taxon>
        <taxon>Burkholderiales</taxon>
        <taxon>Comamonadaceae</taxon>
        <taxon>Comamonas</taxon>
    </lineage>
</organism>
<dbReference type="GO" id="GO:0032259">
    <property type="term" value="P:methylation"/>
    <property type="evidence" value="ECO:0007669"/>
    <property type="project" value="UniProtKB-KW"/>
</dbReference>
<dbReference type="Proteomes" id="UP001597463">
    <property type="component" value="Unassembled WGS sequence"/>
</dbReference>
<comment type="caution">
    <text evidence="6">The sequence shown here is derived from an EMBL/GenBank/DDBJ whole genome shotgun (WGS) entry which is preliminary data.</text>
</comment>
<dbReference type="GO" id="GO:0008168">
    <property type="term" value="F:methyltransferase activity"/>
    <property type="evidence" value="ECO:0007669"/>
    <property type="project" value="UniProtKB-KW"/>
</dbReference>
<protein>
    <submittedName>
        <fullName evidence="6">TrmH family RNA methyltransferase</fullName>
    </submittedName>
</protein>
<comment type="similarity">
    <text evidence="1">Belongs to the class IV-like SAM-binding methyltransferase superfamily. RNA methyltransferase TrmH family.</text>
</comment>
<dbReference type="SUPFAM" id="SSF75217">
    <property type="entry name" value="alpha/beta knot"/>
    <property type="match status" value="1"/>
</dbReference>
<dbReference type="RefSeq" id="WP_066480553.1">
    <property type="nucleotide sequence ID" value="NZ_BCNT01000012.1"/>
</dbReference>
<dbReference type="Pfam" id="PF22435">
    <property type="entry name" value="MRM3-like_sub_bind"/>
    <property type="match status" value="1"/>
</dbReference>
<evidence type="ECO:0000256" key="2">
    <source>
        <dbReference type="ARBA" id="ARBA00022603"/>
    </source>
</evidence>
<evidence type="ECO:0000313" key="6">
    <source>
        <dbReference type="EMBL" id="MFD2755553.1"/>
    </source>
</evidence>
<dbReference type="InterPro" id="IPR001537">
    <property type="entry name" value="SpoU_MeTrfase"/>
</dbReference>
<feature type="domain" description="MRM3-like substrate binding" evidence="5">
    <location>
        <begin position="15"/>
        <end position="97"/>
    </location>
</feature>
<keyword evidence="2 6" id="KW-0489">Methyltransferase</keyword>
<dbReference type="Gene3D" id="3.40.1280.10">
    <property type="match status" value="1"/>
</dbReference>
<reference evidence="7" key="1">
    <citation type="journal article" date="2019" name="Int. J. Syst. Evol. Microbiol.">
        <title>The Global Catalogue of Microorganisms (GCM) 10K type strain sequencing project: providing services to taxonomists for standard genome sequencing and annotation.</title>
        <authorList>
            <consortium name="The Broad Institute Genomics Platform"/>
            <consortium name="The Broad Institute Genome Sequencing Center for Infectious Disease"/>
            <person name="Wu L."/>
            <person name="Ma J."/>
        </authorList>
    </citation>
    <scope>NUCLEOTIDE SEQUENCE [LARGE SCALE GENOMIC DNA]</scope>
    <source>
        <strain evidence="7">TISTR 1906</strain>
    </source>
</reference>
<dbReference type="SUPFAM" id="SSF55315">
    <property type="entry name" value="L30e-like"/>
    <property type="match status" value="1"/>
</dbReference>
<sequence>MGSAPQLTVIQSRDNSFVKELRRLSQDSTAYRKQGRIWLEGDHLCRAALARGLKPAVAVFSESFWPQAPVQWAQAASKVVVLADALFADISGLESPARMGYLMDWDAGRQVSSGLPTVVLDRVQDAGNVGSILRSAAAFGFTQVVALKGTAALWSQKVLRAGMGAHFGLHLVEAAAVDDVQLLQVPLIVTSSHQGDLIHEARLPWPCAWAMGHEGQGVSPALMEMASHHIRIAQPGGEESLNVAAAAAICLHASSVSALVRQG</sequence>
<dbReference type="InterPro" id="IPR029064">
    <property type="entry name" value="Ribosomal_eL30-like_sf"/>
</dbReference>
<evidence type="ECO:0000256" key="1">
    <source>
        <dbReference type="ARBA" id="ARBA00007228"/>
    </source>
</evidence>
<accession>A0ABW5UQ52</accession>
<dbReference type="InterPro" id="IPR029026">
    <property type="entry name" value="tRNA_m1G_MTases_N"/>
</dbReference>
<dbReference type="InterPro" id="IPR053888">
    <property type="entry name" value="MRM3-like_sub_bind"/>
</dbReference>
<dbReference type="PANTHER" id="PTHR43191">
    <property type="entry name" value="RRNA METHYLTRANSFERASE 3"/>
    <property type="match status" value="1"/>
</dbReference>
<dbReference type="InterPro" id="IPR051259">
    <property type="entry name" value="rRNA_Methyltransferase"/>
</dbReference>
<dbReference type="Gene3D" id="3.30.1330.30">
    <property type="match status" value="1"/>
</dbReference>
<evidence type="ECO:0000259" key="4">
    <source>
        <dbReference type="Pfam" id="PF00588"/>
    </source>
</evidence>
<keyword evidence="3" id="KW-0808">Transferase</keyword>
<feature type="domain" description="tRNA/rRNA methyltransferase SpoU type" evidence="4">
    <location>
        <begin position="117"/>
        <end position="252"/>
    </location>
</feature>
<evidence type="ECO:0000259" key="5">
    <source>
        <dbReference type="Pfam" id="PF22435"/>
    </source>
</evidence>
<dbReference type="InterPro" id="IPR029028">
    <property type="entry name" value="Alpha/beta_knot_MTases"/>
</dbReference>